<keyword evidence="1" id="KW-0812">Transmembrane</keyword>
<name>A0A645BEZ8_9ZZZZ</name>
<accession>A0A645BEZ8</accession>
<evidence type="ECO:0000256" key="1">
    <source>
        <dbReference type="SAM" id="Phobius"/>
    </source>
</evidence>
<gene>
    <name evidence="2" type="ORF">SDC9_110791</name>
</gene>
<comment type="caution">
    <text evidence="2">The sequence shown here is derived from an EMBL/GenBank/DDBJ whole genome shotgun (WGS) entry which is preliminary data.</text>
</comment>
<proteinExistence type="predicted"/>
<reference evidence="2" key="1">
    <citation type="submission" date="2019-08" db="EMBL/GenBank/DDBJ databases">
        <authorList>
            <person name="Kucharzyk K."/>
            <person name="Murdoch R.W."/>
            <person name="Higgins S."/>
            <person name="Loffler F."/>
        </authorList>
    </citation>
    <scope>NUCLEOTIDE SEQUENCE</scope>
</reference>
<evidence type="ECO:0000313" key="2">
    <source>
        <dbReference type="EMBL" id="MPM63907.1"/>
    </source>
</evidence>
<keyword evidence="1" id="KW-1133">Transmembrane helix</keyword>
<feature type="transmembrane region" description="Helical" evidence="1">
    <location>
        <begin position="24"/>
        <end position="46"/>
    </location>
</feature>
<protein>
    <submittedName>
        <fullName evidence="2">Uncharacterized protein</fullName>
    </submittedName>
</protein>
<keyword evidence="1" id="KW-0472">Membrane</keyword>
<sequence>MLLVAGILGARALFKRMKLSRQSNILLTALVCVALAVGFTVLRFRLIASEAEQGRLGGRSPAAVYTVEASDGGTWTWKAYNDPLPLRLEDLQAVPEARYSYEWTVQESVLMGYYTARQFSHPEDWNAPDLRYEVVDVKLDWLYEPSLNQYFRRYSVSGDYPTEFQRQLRRTDDPNWQADAVYQLFRQDIALSEYLICWGSRLVYIQFDEIPAADQIAVAAEKLRAA</sequence>
<dbReference type="AlphaFoldDB" id="A0A645BEZ8"/>
<organism evidence="2">
    <name type="scientific">bioreactor metagenome</name>
    <dbReference type="NCBI Taxonomy" id="1076179"/>
    <lineage>
        <taxon>unclassified sequences</taxon>
        <taxon>metagenomes</taxon>
        <taxon>ecological metagenomes</taxon>
    </lineage>
</organism>
<dbReference type="EMBL" id="VSSQ01019669">
    <property type="protein sequence ID" value="MPM63907.1"/>
    <property type="molecule type" value="Genomic_DNA"/>
</dbReference>